<gene>
    <name evidence="2" type="ORF">ACFPZF_18000</name>
</gene>
<dbReference type="EMBL" id="JBHSOC010000029">
    <property type="protein sequence ID" value="MFC5643246.1"/>
    <property type="molecule type" value="Genomic_DNA"/>
</dbReference>
<organism evidence="2 3">
    <name type="scientific">Kitasatospora cinereorecta</name>
    <dbReference type="NCBI Taxonomy" id="285560"/>
    <lineage>
        <taxon>Bacteria</taxon>
        <taxon>Bacillati</taxon>
        <taxon>Actinomycetota</taxon>
        <taxon>Actinomycetes</taxon>
        <taxon>Kitasatosporales</taxon>
        <taxon>Streptomycetaceae</taxon>
        <taxon>Kitasatospora</taxon>
    </lineage>
</organism>
<reference evidence="3" key="1">
    <citation type="journal article" date="2019" name="Int. J. Syst. Evol. Microbiol.">
        <title>The Global Catalogue of Microorganisms (GCM) 10K type strain sequencing project: providing services to taxonomists for standard genome sequencing and annotation.</title>
        <authorList>
            <consortium name="The Broad Institute Genomics Platform"/>
            <consortium name="The Broad Institute Genome Sequencing Center for Infectious Disease"/>
            <person name="Wu L."/>
            <person name="Ma J."/>
        </authorList>
    </citation>
    <scope>NUCLEOTIDE SEQUENCE [LARGE SCALE GENOMIC DNA]</scope>
    <source>
        <strain evidence="3">CGMCC 4.1622</strain>
    </source>
</reference>
<dbReference type="Proteomes" id="UP001596066">
    <property type="component" value="Unassembled WGS sequence"/>
</dbReference>
<dbReference type="RefSeq" id="WP_346143291.1">
    <property type="nucleotide sequence ID" value="NZ_BAAAUA010000012.1"/>
</dbReference>
<comment type="caution">
    <text evidence="2">The sequence shown here is derived from an EMBL/GenBank/DDBJ whole genome shotgun (WGS) entry which is preliminary data.</text>
</comment>
<evidence type="ECO:0000313" key="2">
    <source>
        <dbReference type="EMBL" id="MFC5643246.1"/>
    </source>
</evidence>
<proteinExistence type="predicted"/>
<accession>A0ABW0VGM7</accession>
<evidence type="ECO:0000313" key="3">
    <source>
        <dbReference type="Proteomes" id="UP001596066"/>
    </source>
</evidence>
<keyword evidence="3" id="KW-1185">Reference proteome</keyword>
<protein>
    <recommendedName>
        <fullName evidence="4">Transposase</fullName>
    </recommendedName>
</protein>
<feature type="region of interest" description="Disordered" evidence="1">
    <location>
        <begin position="1"/>
        <end position="20"/>
    </location>
</feature>
<sequence>MASTTNPEQDPAPRPKRQTFPAEYKLRIVAEYDAERIMRQMQGRALIPLLRRRILHQ</sequence>
<name>A0ABW0VGM7_9ACTN</name>
<evidence type="ECO:0000256" key="1">
    <source>
        <dbReference type="SAM" id="MobiDB-lite"/>
    </source>
</evidence>
<evidence type="ECO:0008006" key="4">
    <source>
        <dbReference type="Google" id="ProtNLM"/>
    </source>
</evidence>